<reference evidence="4 5" key="1">
    <citation type="submission" date="2021-03" db="EMBL/GenBank/DDBJ databases">
        <title>Enterococcal diversity collection.</title>
        <authorList>
            <person name="Gilmore M.S."/>
            <person name="Schwartzman J."/>
            <person name="Van Tyne D."/>
            <person name="Martin M."/>
            <person name="Earl A.M."/>
            <person name="Manson A.L."/>
            <person name="Straub T."/>
            <person name="Salamzade R."/>
            <person name="Saavedra J."/>
            <person name="Lebreton F."/>
            <person name="Prichula J."/>
            <person name="Schaufler K."/>
            <person name="Gaca A."/>
            <person name="Sgardioli B."/>
            <person name="Wagenaar J."/>
            <person name="Strong T."/>
        </authorList>
    </citation>
    <scope>NUCLEOTIDE SEQUENCE [LARGE SCALE GENOMIC DNA]</scope>
    <source>
        <strain evidence="4 5">669A</strain>
    </source>
</reference>
<evidence type="ECO:0000256" key="1">
    <source>
        <dbReference type="ARBA" id="ARBA00023015"/>
    </source>
</evidence>
<evidence type="ECO:0000313" key="4">
    <source>
        <dbReference type="EMBL" id="MBO1305370.1"/>
    </source>
</evidence>
<dbReference type="RefSeq" id="WP_207672313.1">
    <property type="nucleotide sequence ID" value="NZ_JAFREM010000006.1"/>
</dbReference>
<dbReference type="Proteomes" id="UP000664601">
    <property type="component" value="Unassembled WGS sequence"/>
</dbReference>
<dbReference type="InterPro" id="IPR050661">
    <property type="entry name" value="BglG_antiterminators"/>
</dbReference>
<comment type="caution">
    <text evidence="4">The sequence shown here is derived from an EMBL/GenBank/DDBJ whole genome shotgun (WGS) entry which is preliminary data.</text>
</comment>
<accession>A0ABS3L8E5</accession>
<name>A0ABS3L8E5_9ENTE</name>
<dbReference type="InterPro" id="IPR007737">
    <property type="entry name" value="Mga_HTH"/>
</dbReference>
<dbReference type="EMBL" id="JAFREM010000006">
    <property type="protein sequence ID" value="MBO1305370.1"/>
    <property type="molecule type" value="Genomic_DNA"/>
</dbReference>
<keyword evidence="1" id="KW-0805">Transcription regulation</keyword>
<proteinExistence type="predicted"/>
<keyword evidence="5" id="KW-1185">Reference proteome</keyword>
<dbReference type="PANTHER" id="PTHR30185:SF18">
    <property type="entry name" value="TRANSCRIPTIONAL REGULATOR MTLR"/>
    <property type="match status" value="1"/>
</dbReference>
<evidence type="ECO:0000313" key="5">
    <source>
        <dbReference type="Proteomes" id="UP000664601"/>
    </source>
</evidence>
<gene>
    <name evidence="4" type="ORF">JZO70_04320</name>
</gene>
<organism evidence="4 5">
    <name type="scientific">Candidatus Enterococcus moelleringii</name>
    <dbReference type="NCBI Taxonomy" id="2815325"/>
    <lineage>
        <taxon>Bacteria</taxon>
        <taxon>Bacillati</taxon>
        <taxon>Bacillota</taxon>
        <taxon>Bacilli</taxon>
        <taxon>Lactobacillales</taxon>
        <taxon>Enterococcaceae</taxon>
        <taxon>Enterococcus</taxon>
    </lineage>
</organism>
<evidence type="ECO:0000256" key="2">
    <source>
        <dbReference type="ARBA" id="ARBA00023163"/>
    </source>
</evidence>
<dbReference type="Pfam" id="PF05043">
    <property type="entry name" value="Mga"/>
    <property type="match status" value="1"/>
</dbReference>
<dbReference type="PANTHER" id="PTHR30185">
    <property type="entry name" value="CRYPTIC BETA-GLUCOSIDE BGL OPERON ANTITERMINATOR"/>
    <property type="match status" value="1"/>
</dbReference>
<evidence type="ECO:0000259" key="3">
    <source>
        <dbReference type="Pfam" id="PF05043"/>
    </source>
</evidence>
<sequence length="483" mass="56562">MRQLLSAKHNIQLSIMEAFLAKNEIAIEELEALTGASKQTIRTYIDEIEQSTDFFVIQRGMGTYFLKRNNRTTYSTIYRYFYQESIHLRLIEYIFLNPFSQTKDIVEHFGISRSQFNQLRHNLKHICKLYDFSLSDSPFKLQGDYHTICAFYIPYMLEKYDRTDEFISTEENKVLDQLLLSFTNLPHRGGIQDHQRLKVWLWVTIKLSKHFPEYLNHGFSEADNDHFVLSHQQFEEAFSVKFPGFINSALSELYYYMEQDVASPELINKKKAALTFAQNLFDLLGGRVPFTNSRVLDTTLSLYKNRNYILNNQKQRFVQNFFEQNSCFPETVAQALQQEFLRYRAALDNDSLFFELLYSLIVNETTLTQLVMDNQLKKKVGVLYAYDKDHSELFSYQLNNSFTNNLAFEVIDYDLFCDAKASLEGFDFIITSLTTIKRDNCVVTDIFPTVADIRYLNELVNHSIQQDFEQGLKQALVGPLPDN</sequence>
<protein>
    <submittedName>
        <fullName evidence="4">Helix-turn-helix domain-containing protein</fullName>
    </submittedName>
</protein>
<feature type="domain" description="Mga helix-turn-helix" evidence="3">
    <location>
        <begin position="73"/>
        <end position="153"/>
    </location>
</feature>
<keyword evidence="2" id="KW-0804">Transcription</keyword>